<evidence type="ECO:0000256" key="1">
    <source>
        <dbReference type="ARBA" id="ARBA00011738"/>
    </source>
</evidence>
<dbReference type="KEGG" id="mflg:ABS361_15805"/>
<dbReference type="GO" id="GO:0000256">
    <property type="term" value="P:allantoin catabolic process"/>
    <property type="evidence" value="ECO:0007669"/>
    <property type="project" value="InterPro"/>
</dbReference>
<proteinExistence type="predicted"/>
<organism evidence="5">
    <name type="scientific">Methyloraptor flagellatus</name>
    <dbReference type="NCBI Taxonomy" id="3162530"/>
    <lineage>
        <taxon>Bacteria</taxon>
        <taxon>Pseudomonadati</taxon>
        <taxon>Pseudomonadota</taxon>
        <taxon>Alphaproteobacteria</taxon>
        <taxon>Hyphomicrobiales</taxon>
        <taxon>Ancalomicrobiaceae</taxon>
        <taxon>Methyloraptor</taxon>
    </lineage>
</organism>
<protein>
    <submittedName>
        <fullName evidence="5">Ureidoglycolate lyase</fullName>
        <ecNumber evidence="5">4.3.2.3</ecNumber>
    </submittedName>
</protein>
<dbReference type="GO" id="GO:0004848">
    <property type="term" value="F:ureidoglycolate hydrolase activity"/>
    <property type="evidence" value="ECO:0007669"/>
    <property type="project" value="InterPro"/>
</dbReference>
<dbReference type="InterPro" id="IPR024060">
    <property type="entry name" value="Ureidoglycolate_lyase_dom_sf"/>
</dbReference>
<dbReference type="SUPFAM" id="SSF51182">
    <property type="entry name" value="RmlC-like cupins"/>
    <property type="match status" value="1"/>
</dbReference>
<comment type="catalytic activity">
    <reaction evidence="4">
        <text>(S)-ureidoglycolate = urea + glyoxylate</text>
        <dbReference type="Rhea" id="RHEA:11304"/>
        <dbReference type="ChEBI" id="CHEBI:16199"/>
        <dbReference type="ChEBI" id="CHEBI:36655"/>
        <dbReference type="ChEBI" id="CHEBI:57296"/>
        <dbReference type="EC" id="4.3.2.3"/>
    </reaction>
</comment>
<dbReference type="EMBL" id="CP158568">
    <property type="protein sequence ID" value="XBY43538.1"/>
    <property type="molecule type" value="Genomic_DNA"/>
</dbReference>
<comment type="subunit">
    <text evidence="1">Homodimer.</text>
</comment>
<keyword evidence="2" id="KW-0659">Purine metabolism</keyword>
<dbReference type="PANTHER" id="PTHR35721:SF1">
    <property type="entry name" value="UREIDOGLYCOLATE HYDROLASE"/>
    <property type="match status" value="1"/>
</dbReference>
<dbReference type="InterPro" id="IPR011051">
    <property type="entry name" value="RmlC_Cupin_sf"/>
</dbReference>
<evidence type="ECO:0000256" key="2">
    <source>
        <dbReference type="ARBA" id="ARBA00022631"/>
    </source>
</evidence>
<dbReference type="EC" id="4.3.2.3" evidence="5"/>
<dbReference type="RefSeq" id="WP_407048638.1">
    <property type="nucleotide sequence ID" value="NZ_CP158568.1"/>
</dbReference>
<reference evidence="5" key="1">
    <citation type="submission" date="2024-06" db="EMBL/GenBank/DDBJ databases">
        <title>Methylostella associata gen. nov., sp. nov., a novel Ancalomicrobiaceae-affiliated facultatively methylotrophic bacteria that feed on methanotrophs of the genus Methylococcus.</title>
        <authorList>
            <person name="Saltykova V."/>
            <person name="Danilova O.V."/>
            <person name="Oshkin I.Y."/>
            <person name="Belova S.E."/>
            <person name="Pimenov N.V."/>
            <person name="Dedysh S.N."/>
        </authorList>
    </citation>
    <scope>NUCLEOTIDE SEQUENCE</scope>
    <source>
        <strain evidence="5">S20</strain>
    </source>
</reference>
<sequence>MAATIATTSDFALQDLAINELTSDAFAPFGTVVPPMEDGVEFGPHDAQLDLTQGTPRFYCMRIPGRGLLVKQITRHRSVTQTLASSGGHDWWLAVAPPKNLDVPDAEPAIEDIRAFRIPGDTAVMLYKGTWHAGPLFDGGERSFFNLELADTNVVDHHTCKLTARYGLALKLV</sequence>
<dbReference type="GO" id="GO:0050385">
    <property type="term" value="F:ureidoglycolate lyase activity"/>
    <property type="evidence" value="ECO:0007669"/>
    <property type="project" value="UniProtKB-EC"/>
</dbReference>
<dbReference type="GO" id="GO:0006144">
    <property type="term" value="P:purine nucleobase metabolic process"/>
    <property type="evidence" value="ECO:0007669"/>
    <property type="project" value="UniProtKB-KW"/>
</dbReference>
<keyword evidence="3 5" id="KW-0456">Lyase</keyword>
<dbReference type="Gene3D" id="2.60.120.480">
    <property type="entry name" value="Ureidoglycolate hydrolase"/>
    <property type="match status" value="1"/>
</dbReference>
<gene>
    <name evidence="5" type="ORF">ABS361_15805</name>
</gene>
<evidence type="ECO:0000313" key="5">
    <source>
        <dbReference type="EMBL" id="XBY43538.1"/>
    </source>
</evidence>
<dbReference type="PANTHER" id="PTHR35721">
    <property type="entry name" value="UREIDOGLYCOLATE HYDROLASE"/>
    <property type="match status" value="1"/>
</dbReference>
<dbReference type="Pfam" id="PF04115">
    <property type="entry name" value="Ureidogly_lyase"/>
    <property type="match status" value="1"/>
</dbReference>
<accession>A0AAU7X8X9</accession>
<dbReference type="AlphaFoldDB" id="A0AAU7X8X9"/>
<evidence type="ECO:0000256" key="4">
    <source>
        <dbReference type="ARBA" id="ARBA00047684"/>
    </source>
</evidence>
<name>A0AAU7X8X9_9HYPH</name>
<evidence type="ECO:0000256" key="3">
    <source>
        <dbReference type="ARBA" id="ARBA00023239"/>
    </source>
</evidence>
<dbReference type="InterPro" id="IPR007247">
    <property type="entry name" value="Ureidogly_lyase"/>
</dbReference>